<dbReference type="Proteomes" id="UP000319908">
    <property type="component" value="Unassembled WGS sequence"/>
</dbReference>
<proteinExistence type="predicted"/>
<dbReference type="RefSeq" id="WP_146410038.1">
    <property type="nucleotide sequence ID" value="NZ_SJPU01000012.1"/>
</dbReference>
<name>A0A5C6B3Q3_9BACT</name>
<dbReference type="EMBL" id="SJPU01000012">
    <property type="protein sequence ID" value="TWU06558.1"/>
    <property type="molecule type" value="Genomic_DNA"/>
</dbReference>
<keyword evidence="2" id="KW-1185">Reference proteome</keyword>
<dbReference type="OrthoDB" id="280020at2"/>
<evidence type="ECO:0000313" key="1">
    <source>
        <dbReference type="EMBL" id="TWU06558.1"/>
    </source>
</evidence>
<comment type="caution">
    <text evidence="1">The sequence shown here is derived from an EMBL/GenBank/DDBJ whole genome shotgun (WGS) entry which is preliminary data.</text>
</comment>
<protein>
    <submittedName>
        <fullName evidence="1">Uncharacterized protein</fullName>
    </submittedName>
</protein>
<gene>
    <name evidence="1" type="ORF">Poly21_56250</name>
</gene>
<sequence>MKMVITPAGIVRTVYCEAIELQKLGSIDIRRGSHVEPTDDGQWMADLSPVDGPMLGPFDIRSEALDAELQWLNEHWLLPASR</sequence>
<accession>A0A5C6B3Q3</accession>
<evidence type="ECO:0000313" key="2">
    <source>
        <dbReference type="Proteomes" id="UP000319908"/>
    </source>
</evidence>
<dbReference type="AlphaFoldDB" id="A0A5C6B3Q3"/>
<reference evidence="1 2" key="1">
    <citation type="journal article" date="2020" name="Antonie Van Leeuwenhoek">
        <title>Rhodopirellula heiligendammensis sp. nov., Rhodopirellula pilleata sp. nov., and Rhodopirellula solitaria sp. nov. isolated from natural or artificial marine surfaces in Northern Germany and California, USA, and emended description of the genus Rhodopirellula.</title>
        <authorList>
            <person name="Kallscheuer N."/>
            <person name="Wiegand S."/>
            <person name="Jogler M."/>
            <person name="Boedeker C."/>
            <person name="Peeters S.H."/>
            <person name="Rast P."/>
            <person name="Heuer A."/>
            <person name="Jetten M.S.M."/>
            <person name="Rohde M."/>
            <person name="Jogler C."/>
        </authorList>
    </citation>
    <scope>NUCLEOTIDE SEQUENCE [LARGE SCALE GENOMIC DNA]</scope>
    <source>
        <strain evidence="1 2">Poly21</strain>
    </source>
</reference>
<organism evidence="1 2">
    <name type="scientific">Allorhodopirellula heiligendammensis</name>
    <dbReference type="NCBI Taxonomy" id="2714739"/>
    <lineage>
        <taxon>Bacteria</taxon>
        <taxon>Pseudomonadati</taxon>
        <taxon>Planctomycetota</taxon>
        <taxon>Planctomycetia</taxon>
        <taxon>Pirellulales</taxon>
        <taxon>Pirellulaceae</taxon>
        <taxon>Allorhodopirellula</taxon>
    </lineage>
</organism>